<sequence>MSDLPGFAARPPAAVPQARFYAGVPLLTPEGLPVGVLCVMDRVPGRLAEPQGFILRALARAVMDRLEQGRAIAERDAALARQRRAESRSRLMLDSAVDYGIISFDLAGAVTSWNEGAHRILGWSEAEMIGRHADRIFTPEDVAVGLPAAEMEEALATGRGRDERWHVRKSGDRFWADGEVMALRDDGGAVTGFVKIMRDRTEQHVALRALRDNQERIETALDTGLLGFFDWDVALQLIRGDRSFAAFHGLDPERLADGGVPLDEVAAVIHQDDRAAVAASVGSAMAASGSYSKQFRTLKPDGTLRHLMVRGHCYERDGDRALRYTGVAVDVTASKAAEEVSRQNQARYRSLFSSIDAGFCIIAMKFDGEGRAVDYRFVEVNPAFERQTGIVDALGRWMRDLVPDHDQHWFDLYGRVALTGAPLRTEQEAEALGRWYDVHAYRVDEPDRHHVAVLFNDITERRRTETALQELNATLEQRVAEEVEERARAEEAFRQSQKMEAVGQLTGGVAHDFNNLLTVLKSSTDLLRRPGLSDERRGRYLDAISETVDRAAKLTGQLLAFARRQALKPEVFDAVDRLRTVADMLDTVLGARIRVSLDLLEIPCHVRADASQFETALVNMAVNARDAMGGEGTLTLRILGDADLPPIRGHAGAAGPFAAVSLTDTGDGIPAEHLARIFEPFFTTKEVGKGTGLGLSQVFGFAKQSGGDVDVESEVGRGTSFTLYLPQVAGEPTQRSEGDTAGGAVAGGGGRRVLVVEDNVEIGRFATQILEDLGYRAEWASNAADALARLAEGAGDFDVVFSDVIMPGGMNGVDLAHAIGRLYPSLPVVLTSGYSHVLAEEGPQGFELVQKPYSAEQLSRVLRQTMLLQRRRRG</sequence>
<dbReference type="Gene3D" id="1.10.287.130">
    <property type="match status" value="1"/>
</dbReference>
<dbReference type="PRINTS" id="PR00344">
    <property type="entry name" value="BCTRLSENSOR"/>
</dbReference>
<dbReference type="PANTHER" id="PTHR43065:SF49">
    <property type="entry name" value="HISTIDINE KINASE"/>
    <property type="match status" value="1"/>
</dbReference>
<feature type="coiled-coil region" evidence="5">
    <location>
        <begin position="465"/>
        <end position="492"/>
    </location>
</feature>
<evidence type="ECO:0000259" key="8">
    <source>
        <dbReference type="PROSITE" id="PS50112"/>
    </source>
</evidence>
<dbReference type="InterPro" id="IPR004358">
    <property type="entry name" value="Sig_transdc_His_kin-like_C"/>
</dbReference>
<dbReference type="InterPro" id="IPR035965">
    <property type="entry name" value="PAS-like_dom_sf"/>
</dbReference>
<dbReference type="InterPro" id="IPR000700">
    <property type="entry name" value="PAS-assoc_C"/>
</dbReference>
<dbReference type="Gene3D" id="3.40.50.2300">
    <property type="match status" value="1"/>
</dbReference>
<comment type="catalytic activity">
    <reaction evidence="1">
        <text>ATP + protein L-histidine = ADP + protein N-phospho-L-histidine.</text>
        <dbReference type="EC" id="2.7.13.3"/>
    </reaction>
</comment>
<dbReference type="InterPro" id="IPR036097">
    <property type="entry name" value="HisK_dim/P_sf"/>
</dbReference>
<evidence type="ECO:0000259" key="9">
    <source>
        <dbReference type="PROSITE" id="PS50113"/>
    </source>
</evidence>
<dbReference type="Pfam" id="PF13188">
    <property type="entry name" value="PAS_8"/>
    <property type="match status" value="1"/>
</dbReference>
<dbReference type="SMART" id="SM00388">
    <property type="entry name" value="HisKA"/>
    <property type="match status" value="1"/>
</dbReference>
<keyword evidence="11" id="KW-1185">Reference proteome</keyword>
<dbReference type="NCBIfam" id="TIGR00229">
    <property type="entry name" value="sensory_box"/>
    <property type="match status" value="2"/>
</dbReference>
<feature type="domain" description="Histidine kinase" evidence="6">
    <location>
        <begin position="508"/>
        <end position="729"/>
    </location>
</feature>
<evidence type="ECO:0000256" key="5">
    <source>
        <dbReference type="SAM" id="Coils"/>
    </source>
</evidence>
<dbReference type="InterPro" id="IPR003661">
    <property type="entry name" value="HisK_dim/P_dom"/>
</dbReference>
<dbReference type="SUPFAM" id="SSF52172">
    <property type="entry name" value="CheY-like"/>
    <property type="match status" value="1"/>
</dbReference>
<dbReference type="Gene3D" id="3.30.565.10">
    <property type="entry name" value="Histidine kinase-like ATPase, C-terminal domain"/>
    <property type="match status" value="1"/>
</dbReference>
<evidence type="ECO:0000256" key="1">
    <source>
        <dbReference type="ARBA" id="ARBA00000085"/>
    </source>
</evidence>
<evidence type="ECO:0000259" key="6">
    <source>
        <dbReference type="PROSITE" id="PS50109"/>
    </source>
</evidence>
<reference evidence="10 11" key="2">
    <citation type="submission" date="2019-02" db="EMBL/GenBank/DDBJ databases">
        <title>'Lichenibacterium ramalinii' gen. nov. sp. nov., 'Lichenibacterium minor' gen. nov. sp. nov.</title>
        <authorList>
            <person name="Pankratov T."/>
        </authorList>
    </citation>
    <scope>NUCLEOTIDE SEQUENCE [LARGE SCALE GENOMIC DNA]</scope>
    <source>
        <strain evidence="10 11">RmlP001</strain>
    </source>
</reference>
<dbReference type="SUPFAM" id="SSF55785">
    <property type="entry name" value="PYP-like sensor domain (PAS domain)"/>
    <property type="match status" value="3"/>
</dbReference>
<dbReference type="Pfam" id="PF00512">
    <property type="entry name" value="HisKA"/>
    <property type="match status" value="1"/>
</dbReference>
<evidence type="ECO:0000313" key="10">
    <source>
        <dbReference type="EMBL" id="RYB08006.1"/>
    </source>
</evidence>
<feature type="domain" description="PAC" evidence="9">
    <location>
        <begin position="160"/>
        <end position="212"/>
    </location>
</feature>
<evidence type="ECO:0000256" key="2">
    <source>
        <dbReference type="ARBA" id="ARBA00012438"/>
    </source>
</evidence>
<keyword evidence="5" id="KW-0175">Coiled coil</keyword>
<accession>A0A4Q2RIX2</accession>
<reference evidence="10 11" key="1">
    <citation type="submission" date="2018-09" db="EMBL/GenBank/DDBJ databases">
        <authorList>
            <person name="Grouzdev D.S."/>
            <person name="Krutkina M.S."/>
        </authorList>
    </citation>
    <scope>NUCLEOTIDE SEQUENCE [LARGE SCALE GENOMIC DNA]</scope>
    <source>
        <strain evidence="10 11">RmlP001</strain>
    </source>
</reference>
<feature type="domain" description="PAS" evidence="8">
    <location>
        <begin position="85"/>
        <end position="158"/>
    </location>
</feature>
<dbReference type="Gene3D" id="3.30.450.20">
    <property type="entry name" value="PAS domain"/>
    <property type="match status" value="3"/>
</dbReference>
<evidence type="ECO:0000256" key="3">
    <source>
        <dbReference type="ARBA" id="ARBA00022553"/>
    </source>
</evidence>
<name>A0A4Q2RIX2_9HYPH</name>
<evidence type="ECO:0000259" key="7">
    <source>
        <dbReference type="PROSITE" id="PS50110"/>
    </source>
</evidence>
<dbReference type="GO" id="GO:0000155">
    <property type="term" value="F:phosphorelay sensor kinase activity"/>
    <property type="evidence" value="ECO:0007669"/>
    <property type="project" value="InterPro"/>
</dbReference>
<dbReference type="PROSITE" id="PS50112">
    <property type="entry name" value="PAS"/>
    <property type="match status" value="1"/>
</dbReference>
<dbReference type="PANTHER" id="PTHR43065">
    <property type="entry name" value="SENSOR HISTIDINE KINASE"/>
    <property type="match status" value="1"/>
</dbReference>
<dbReference type="Gene3D" id="2.10.70.100">
    <property type="match status" value="1"/>
</dbReference>
<organism evidence="10 11">
    <name type="scientific">Lichenibacterium ramalinae</name>
    <dbReference type="NCBI Taxonomy" id="2316527"/>
    <lineage>
        <taxon>Bacteria</taxon>
        <taxon>Pseudomonadati</taxon>
        <taxon>Pseudomonadota</taxon>
        <taxon>Alphaproteobacteria</taxon>
        <taxon>Hyphomicrobiales</taxon>
        <taxon>Lichenihabitantaceae</taxon>
        <taxon>Lichenibacterium</taxon>
    </lineage>
</organism>
<dbReference type="PROSITE" id="PS50113">
    <property type="entry name" value="PAC"/>
    <property type="match status" value="2"/>
</dbReference>
<dbReference type="OrthoDB" id="9796100at2"/>
<dbReference type="SMART" id="SM00387">
    <property type="entry name" value="HATPase_c"/>
    <property type="match status" value="1"/>
</dbReference>
<dbReference type="Pfam" id="PF08447">
    <property type="entry name" value="PAS_3"/>
    <property type="match status" value="1"/>
</dbReference>
<dbReference type="AlphaFoldDB" id="A0A4Q2RIX2"/>
<dbReference type="InterPro" id="IPR005467">
    <property type="entry name" value="His_kinase_dom"/>
</dbReference>
<comment type="caution">
    <text evidence="10">The sequence shown here is derived from an EMBL/GenBank/DDBJ whole genome shotgun (WGS) entry which is preliminary data.</text>
</comment>
<dbReference type="SMART" id="SM00091">
    <property type="entry name" value="PAS"/>
    <property type="match status" value="3"/>
</dbReference>
<feature type="modified residue" description="4-aspartylphosphate" evidence="4">
    <location>
        <position position="803"/>
    </location>
</feature>
<proteinExistence type="predicted"/>
<dbReference type="InterPro" id="IPR036890">
    <property type="entry name" value="HATPase_C_sf"/>
</dbReference>
<dbReference type="PROSITE" id="PS50109">
    <property type="entry name" value="HIS_KIN"/>
    <property type="match status" value="1"/>
</dbReference>
<dbReference type="PROSITE" id="PS50110">
    <property type="entry name" value="RESPONSE_REGULATORY"/>
    <property type="match status" value="1"/>
</dbReference>
<dbReference type="SUPFAM" id="SSF55874">
    <property type="entry name" value="ATPase domain of HSP90 chaperone/DNA topoisomerase II/histidine kinase"/>
    <property type="match status" value="1"/>
</dbReference>
<evidence type="ECO:0000256" key="4">
    <source>
        <dbReference type="PROSITE-ProRule" id="PRU00169"/>
    </source>
</evidence>
<gene>
    <name evidence="10" type="ORF">D3272_02110</name>
</gene>
<feature type="domain" description="PAC" evidence="9">
    <location>
        <begin position="291"/>
        <end position="343"/>
    </location>
</feature>
<dbReference type="Pfam" id="PF02518">
    <property type="entry name" value="HATPase_c"/>
    <property type="match status" value="1"/>
</dbReference>
<keyword evidence="3 4" id="KW-0597">Phosphoprotein</keyword>
<protein>
    <recommendedName>
        <fullName evidence="2">histidine kinase</fullName>
        <ecNumber evidence="2">2.7.13.3</ecNumber>
    </recommendedName>
</protein>
<dbReference type="CDD" id="cd00082">
    <property type="entry name" value="HisKA"/>
    <property type="match status" value="1"/>
</dbReference>
<dbReference type="EMBL" id="QYBC01000001">
    <property type="protein sequence ID" value="RYB08006.1"/>
    <property type="molecule type" value="Genomic_DNA"/>
</dbReference>
<dbReference type="InterPro" id="IPR001610">
    <property type="entry name" value="PAC"/>
</dbReference>
<dbReference type="InterPro" id="IPR013655">
    <property type="entry name" value="PAS_fold_3"/>
</dbReference>
<dbReference type="CDD" id="cd00130">
    <property type="entry name" value="PAS"/>
    <property type="match status" value="1"/>
</dbReference>
<dbReference type="EC" id="2.7.13.3" evidence="2"/>
<dbReference type="InterPro" id="IPR001789">
    <property type="entry name" value="Sig_transdc_resp-reg_receiver"/>
</dbReference>
<dbReference type="Pfam" id="PF00072">
    <property type="entry name" value="Response_reg"/>
    <property type="match status" value="1"/>
</dbReference>
<dbReference type="SUPFAM" id="SSF55781">
    <property type="entry name" value="GAF domain-like"/>
    <property type="match status" value="1"/>
</dbReference>
<dbReference type="SUPFAM" id="SSF47384">
    <property type="entry name" value="Homodimeric domain of signal transducing histidine kinase"/>
    <property type="match status" value="1"/>
</dbReference>
<dbReference type="Pfam" id="PF13426">
    <property type="entry name" value="PAS_9"/>
    <property type="match status" value="1"/>
</dbReference>
<dbReference type="Proteomes" id="UP000289411">
    <property type="component" value="Unassembled WGS sequence"/>
</dbReference>
<dbReference type="InterPro" id="IPR000014">
    <property type="entry name" value="PAS"/>
</dbReference>
<evidence type="ECO:0000313" key="11">
    <source>
        <dbReference type="Proteomes" id="UP000289411"/>
    </source>
</evidence>
<dbReference type="SMART" id="SM00448">
    <property type="entry name" value="REC"/>
    <property type="match status" value="1"/>
</dbReference>
<dbReference type="SMART" id="SM00086">
    <property type="entry name" value="PAC"/>
    <property type="match status" value="2"/>
</dbReference>
<dbReference type="InterPro" id="IPR003594">
    <property type="entry name" value="HATPase_dom"/>
</dbReference>
<feature type="domain" description="Response regulatory" evidence="7">
    <location>
        <begin position="752"/>
        <end position="866"/>
    </location>
</feature>
<dbReference type="InterPro" id="IPR011006">
    <property type="entry name" value="CheY-like_superfamily"/>
</dbReference>